<keyword evidence="1" id="KW-0472">Membrane</keyword>
<keyword evidence="1" id="KW-1133">Transmembrane helix</keyword>
<evidence type="ECO:0000256" key="1">
    <source>
        <dbReference type="SAM" id="Phobius"/>
    </source>
</evidence>
<proteinExistence type="predicted"/>
<keyword evidence="1" id="KW-0812">Transmembrane</keyword>
<feature type="transmembrane region" description="Helical" evidence="1">
    <location>
        <begin position="61"/>
        <end position="86"/>
    </location>
</feature>
<accession>A0A261GB91</accession>
<reference evidence="2 3" key="1">
    <citation type="journal article" date="2017" name="BMC Genomics">
        <title>Comparative genomic and phylogenomic analyses of the Bifidobacteriaceae family.</title>
        <authorList>
            <person name="Lugli G.A."/>
            <person name="Milani C."/>
            <person name="Turroni F."/>
            <person name="Duranti S."/>
            <person name="Mancabelli L."/>
            <person name="Mangifesta M."/>
            <person name="Ferrario C."/>
            <person name="Modesto M."/>
            <person name="Mattarelli P."/>
            <person name="Jiri K."/>
            <person name="van Sinderen D."/>
            <person name="Ventura M."/>
        </authorList>
    </citation>
    <scope>NUCLEOTIDE SEQUENCE [LARGE SCALE GENOMIC DNA]</scope>
    <source>
        <strain evidence="2 3">DSM 100216</strain>
    </source>
</reference>
<dbReference type="Proteomes" id="UP000216057">
    <property type="component" value="Unassembled WGS sequence"/>
</dbReference>
<comment type="caution">
    <text evidence="2">The sequence shown here is derived from an EMBL/GenBank/DDBJ whole genome shotgun (WGS) entry which is preliminary data.</text>
</comment>
<dbReference type="EMBL" id="MWWZ01000005">
    <property type="protein sequence ID" value="OZG68701.1"/>
    <property type="molecule type" value="Genomic_DNA"/>
</dbReference>
<feature type="transmembrane region" description="Helical" evidence="1">
    <location>
        <begin position="98"/>
        <end position="119"/>
    </location>
</feature>
<evidence type="ECO:0000313" key="3">
    <source>
        <dbReference type="Proteomes" id="UP000216057"/>
    </source>
</evidence>
<gene>
    <name evidence="2" type="ORF">BEUL_1011</name>
</gene>
<protein>
    <submittedName>
        <fullName evidence="2">Uncharacterized protein</fullName>
    </submittedName>
</protein>
<dbReference type="AlphaFoldDB" id="A0A261GB91"/>
<evidence type="ECO:0000313" key="2">
    <source>
        <dbReference type="EMBL" id="OZG68701.1"/>
    </source>
</evidence>
<organism evidence="2 3">
    <name type="scientific">Bifidobacterium eulemuris</name>
    <dbReference type="NCBI Taxonomy" id="1765219"/>
    <lineage>
        <taxon>Bacteria</taxon>
        <taxon>Bacillati</taxon>
        <taxon>Actinomycetota</taxon>
        <taxon>Actinomycetes</taxon>
        <taxon>Bifidobacteriales</taxon>
        <taxon>Bifidobacteriaceae</taxon>
        <taxon>Bifidobacterium</taxon>
    </lineage>
</organism>
<sequence length="126" mass="13963">MPLGFNHIILIQALIWIVSLVVIWVFPSVLSIYGVLWIVLPCQLCYIGFRSGKSRRGVCANLMTVLLSGISSLIATMIIGTSLNMLYGWNLYFSPLDYLILGFVFSSGGVLLSIATQWIKTHLPRG</sequence>
<feature type="transmembrane region" description="Helical" evidence="1">
    <location>
        <begin position="7"/>
        <end position="26"/>
    </location>
</feature>
<name>A0A261GB91_9BIFI</name>